<dbReference type="OrthoDB" id="271062at2"/>
<evidence type="ECO:0000259" key="1">
    <source>
        <dbReference type="Pfam" id="PF04101"/>
    </source>
</evidence>
<dbReference type="Pfam" id="PF04101">
    <property type="entry name" value="Glyco_tran_28_C"/>
    <property type="match status" value="1"/>
</dbReference>
<dbReference type="InterPro" id="IPR007235">
    <property type="entry name" value="Glyco_trans_28_C"/>
</dbReference>
<dbReference type="EMBL" id="CP022684">
    <property type="protein sequence ID" value="AUM12444.1"/>
    <property type="molecule type" value="Genomic_DNA"/>
</dbReference>
<dbReference type="Proteomes" id="UP000235116">
    <property type="component" value="Chromosome"/>
</dbReference>
<dbReference type="KEGG" id="kak:Kalk_08435"/>
<proteinExistence type="predicted"/>
<evidence type="ECO:0000313" key="2">
    <source>
        <dbReference type="EMBL" id="AUM12444.1"/>
    </source>
</evidence>
<protein>
    <recommendedName>
        <fullName evidence="1">Glycosyl transferase family 28 C-terminal domain-containing protein</fullName>
    </recommendedName>
</protein>
<reference evidence="3" key="1">
    <citation type="submission" date="2017-08" db="EMBL/GenBank/DDBJ databases">
        <title>Direct submision.</title>
        <authorList>
            <person name="Kim S.-J."/>
            <person name="Rhee S.-K."/>
        </authorList>
    </citation>
    <scope>NUCLEOTIDE SEQUENCE [LARGE SCALE GENOMIC DNA]</scope>
    <source>
        <strain evidence="3">GI5</strain>
    </source>
</reference>
<gene>
    <name evidence="2" type="ORF">Kalk_08435</name>
</gene>
<accession>A0A2K9LNR6</accession>
<dbReference type="AlphaFoldDB" id="A0A2K9LNR6"/>
<dbReference type="Gene3D" id="3.40.50.2000">
    <property type="entry name" value="Glycogen Phosphorylase B"/>
    <property type="match status" value="2"/>
</dbReference>
<keyword evidence="3" id="KW-1185">Reference proteome</keyword>
<dbReference type="SUPFAM" id="SSF53756">
    <property type="entry name" value="UDP-Glycosyltransferase/glycogen phosphorylase"/>
    <property type="match status" value="1"/>
</dbReference>
<dbReference type="RefSeq" id="WP_101893810.1">
    <property type="nucleotide sequence ID" value="NZ_CP022684.1"/>
</dbReference>
<feature type="domain" description="Glycosyl transferase family 28 C-terminal" evidence="1">
    <location>
        <begin position="275"/>
        <end position="381"/>
    </location>
</feature>
<dbReference type="GO" id="GO:0016758">
    <property type="term" value="F:hexosyltransferase activity"/>
    <property type="evidence" value="ECO:0007669"/>
    <property type="project" value="InterPro"/>
</dbReference>
<evidence type="ECO:0000313" key="3">
    <source>
        <dbReference type="Proteomes" id="UP000235116"/>
    </source>
</evidence>
<name>A0A2K9LNR6_9GAMM</name>
<organism evidence="2 3">
    <name type="scientific">Ketobacter alkanivorans</name>
    <dbReference type="NCBI Taxonomy" id="1917421"/>
    <lineage>
        <taxon>Bacteria</taxon>
        <taxon>Pseudomonadati</taxon>
        <taxon>Pseudomonadota</taxon>
        <taxon>Gammaproteobacteria</taxon>
        <taxon>Pseudomonadales</taxon>
        <taxon>Ketobacteraceae</taxon>
        <taxon>Ketobacter</taxon>
    </lineage>
</organism>
<sequence>MLNSHPPKILCTWEMGGHLGHITRLADITECLNRNGYTTQVALKDLSKAHNLFKHSPTELLQAPLWLPKITMQRPIVCLADVLLLTGYLSADELMGPVRAWKTLLNRIQPDLILFDYSPTAMLAAAHLDIPKIMIGTGFSEPVAGLPMADWRPFPTQDDLVAKQEARVLEVVNEVLVNTHSTPLEHLTDLFAADRMILTVTPDFDVYNEARTNVRCHVLKSQPALSKPAHFGPAPGPKILAYLKQNHPGQDAIIKALANHPANVFVASPNGNAAQFKPYESDSFRFSTDVVALEPSMAEADLFIGHGNSASTMESLLNGLPCVVLPIQLEQLLIGLKVEELGVGVLIKKVESEQQLKMQLDQAIESTVLREKAKEYANRHRSLSEGTLGDLLVRECGELLNRS</sequence>